<feature type="domain" description="FAD/NAD(P)-binding" evidence="7">
    <location>
        <begin position="4"/>
        <end position="334"/>
    </location>
</feature>
<feature type="disulfide bond" description="Redox-active" evidence="5">
    <location>
        <begin position="41"/>
        <end position="46"/>
    </location>
</feature>
<comment type="similarity">
    <text evidence="1">Belongs to the class-I pyridine nucleotide-disulfide oxidoreductase family.</text>
</comment>
<dbReference type="Pfam" id="PF02852">
    <property type="entry name" value="Pyr_redox_dim"/>
    <property type="match status" value="1"/>
</dbReference>
<dbReference type="STRING" id="44009.RV01_GL001462"/>
<keyword evidence="4" id="KW-0520">NAD</keyword>
<dbReference type="InterPro" id="IPR001100">
    <property type="entry name" value="Pyr_nuc-diS_OxRdtase"/>
</dbReference>
<evidence type="ECO:0000313" key="8">
    <source>
        <dbReference type="EMBL" id="EOT40196.1"/>
    </source>
</evidence>
<dbReference type="PANTHER" id="PTHR43014">
    <property type="entry name" value="MERCURIC REDUCTASE"/>
    <property type="match status" value="1"/>
</dbReference>
<protein>
    <recommendedName>
        <fullName evidence="10">Pyridine nucleotide-disulfide oxidoreductase</fullName>
    </recommendedName>
</protein>
<dbReference type="InterPro" id="IPR036188">
    <property type="entry name" value="FAD/NAD-bd_sf"/>
</dbReference>
<dbReference type="RefSeq" id="WP_016173187.1">
    <property type="nucleotide sequence ID" value="NZ_ASWK01000001.1"/>
</dbReference>
<evidence type="ECO:0000256" key="3">
    <source>
        <dbReference type="ARBA" id="ARBA00022827"/>
    </source>
</evidence>
<sequence>MEHFDVAILGAGPACLSLAYDLKAAGKSVAVVEENLFGGTCPNAGCDPKKILFSAEQARSQVAQLIGKGFAKNSVPQVVWSDLMAYKKTYTDPVSKEQIAGFDASGIKHFHGHGQLISANEIAVTARLENTVDNDTQSMVEKKQCFTAEQIVLATGQRARLLDIPGQEYFLTSTDFLALEKLPAKMIFLGAGYISFELAAIANACGAEVTILHHNDTPLRGFDQDLAQHLVQELTKSGVTFVFNENIQSVTKNDGELLTVTTDKASYETNSVVCATGRIANVENLGLEELGIEASGRGITVDDHLKTSQKNIYAMGDCIAKKEPKMTPVASFEGRYLKQLLLGETTEKIKYPQVPTSVFTLPTLAQVGVSSSEAKKDPASYKVEWFDMSQWYNYFRTNDPVAFAKIIYNKDSGEIVGAATLNQKADEWINIMTLVINLGVKKEQLQNLIMAYPSVGSDLQYYY</sequence>
<evidence type="ECO:0008006" key="10">
    <source>
        <dbReference type="Google" id="ProtNLM"/>
    </source>
</evidence>
<organism evidence="8 9">
    <name type="scientific">Enterococcus dispar ATCC 51266</name>
    <dbReference type="NCBI Taxonomy" id="1139219"/>
    <lineage>
        <taxon>Bacteria</taxon>
        <taxon>Bacillati</taxon>
        <taxon>Bacillota</taxon>
        <taxon>Bacilli</taxon>
        <taxon>Lactobacillales</taxon>
        <taxon>Enterococcaceae</taxon>
        <taxon>Enterococcus</taxon>
    </lineage>
</organism>
<evidence type="ECO:0000256" key="2">
    <source>
        <dbReference type="ARBA" id="ARBA00022630"/>
    </source>
</evidence>
<dbReference type="PRINTS" id="PR00368">
    <property type="entry name" value="FADPNR"/>
</dbReference>
<name>S1P2A3_9ENTE</name>
<comment type="cofactor">
    <cofactor evidence="4">
        <name>FAD</name>
        <dbReference type="ChEBI" id="CHEBI:57692"/>
    </cofactor>
    <text evidence="4">Binds 1 FAD per subunit.</text>
</comment>
<reference evidence="8 9" key="1">
    <citation type="submission" date="2013-03" db="EMBL/GenBank/DDBJ databases">
        <title>The Genome Sequence of Enterococcus dispar ATCC_51266 (Illumina only assembly).</title>
        <authorList>
            <consortium name="The Broad Institute Genomics Platform"/>
            <consortium name="The Broad Institute Genome Sequencing Center for Infectious Disease"/>
            <person name="Earl A."/>
            <person name="Russ C."/>
            <person name="Gilmore M."/>
            <person name="Surin D."/>
            <person name="Walker B."/>
            <person name="Young S."/>
            <person name="Zeng Q."/>
            <person name="Gargeya S."/>
            <person name="Fitzgerald M."/>
            <person name="Haas B."/>
            <person name="Abouelleil A."/>
            <person name="Allen A.W."/>
            <person name="Alvarado L."/>
            <person name="Arachchi H.M."/>
            <person name="Berlin A.M."/>
            <person name="Chapman S.B."/>
            <person name="Gainer-Dewar J."/>
            <person name="Goldberg J."/>
            <person name="Griggs A."/>
            <person name="Gujja S."/>
            <person name="Hansen M."/>
            <person name="Howarth C."/>
            <person name="Imamovic A."/>
            <person name="Ireland A."/>
            <person name="Larimer J."/>
            <person name="McCowan C."/>
            <person name="Murphy C."/>
            <person name="Pearson M."/>
            <person name="Poon T.W."/>
            <person name="Priest M."/>
            <person name="Roberts A."/>
            <person name="Saif S."/>
            <person name="Shea T."/>
            <person name="Sisk P."/>
            <person name="Sykes S."/>
            <person name="Wortman J."/>
            <person name="Nusbaum C."/>
            <person name="Birren B."/>
        </authorList>
    </citation>
    <scope>NUCLEOTIDE SEQUENCE [LARGE SCALE GENOMIC DNA]</scope>
    <source>
        <strain evidence="8 9">ATCC 51266</strain>
    </source>
</reference>
<dbReference type="SUPFAM" id="SSF55424">
    <property type="entry name" value="FAD/NAD-linked reductases, dimerisation (C-terminal) domain"/>
    <property type="match status" value="1"/>
</dbReference>
<proteinExistence type="inferred from homology"/>
<dbReference type="Proteomes" id="UP000014127">
    <property type="component" value="Unassembled WGS sequence"/>
</dbReference>
<dbReference type="PRINTS" id="PR00411">
    <property type="entry name" value="PNDRDTASEI"/>
</dbReference>
<evidence type="ECO:0000313" key="9">
    <source>
        <dbReference type="Proteomes" id="UP000014127"/>
    </source>
</evidence>
<dbReference type="Pfam" id="PF07992">
    <property type="entry name" value="Pyr_redox_2"/>
    <property type="match status" value="1"/>
</dbReference>
<dbReference type="InterPro" id="IPR016156">
    <property type="entry name" value="FAD/NAD-linked_Rdtase_dimer_sf"/>
</dbReference>
<dbReference type="AlphaFoldDB" id="S1P2A3"/>
<keyword evidence="3 4" id="KW-0274">FAD</keyword>
<evidence type="ECO:0000256" key="4">
    <source>
        <dbReference type="PIRSR" id="PIRSR000350-3"/>
    </source>
</evidence>
<comment type="caution">
    <text evidence="8">The sequence shown here is derived from an EMBL/GenBank/DDBJ whole genome shotgun (WGS) entry which is preliminary data.</text>
</comment>
<dbReference type="PATRIC" id="fig|1139219.3.peg.1990"/>
<dbReference type="OrthoDB" id="9800167at2"/>
<keyword evidence="2" id="KW-0285">Flavoprotein</keyword>
<feature type="binding site" evidence="4">
    <location>
        <position position="277"/>
    </location>
    <ligand>
        <name>NAD(+)</name>
        <dbReference type="ChEBI" id="CHEBI:57540"/>
    </ligand>
</feature>
<dbReference type="PANTHER" id="PTHR43014:SF5">
    <property type="entry name" value="GLUTATHIONE REDUCTASE (NADPH)"/>
    <property type="match status" value="1"/>
</dbReference>
<evidence type="ECO:0000256" key="1">
    <source>
        <dbReference type="ARBA" id="ARBA00007532"/>
    </source>
</evidence>
<feature type="domain" description="Pyridine nucleotide-disulphide oxidoreductase dimerisation" evidence="6">
    <location>
        <begin position="354"/>
        <end position="456"/>
    </location>
</feature>
<dbReference type="Gene3D" id="3.50.50.60">
    <property type="entry name" value="FAD/NAD(P)-binding domain"/>
    <property type="match status" value="1"/>
</dbReference>
<dbReference type="PIRSF" id="PIRSF000350">
    <property type="entry name" value="Mercury_reductase_MerA"/>
    <property type="match status" value="1"/>
</dbReference>
<evidence type="ECO:0000259" key="6">
    <source>
        <dbReference type="Pfam" id="PF02852"/>
    </source>
</evidence>
<evidence type="ECO:0000259" key="7">
    <source>
        <dbReference type="Pfam" id="PF07992"/>
    </source>
</evidence>
<dbReference type="InterPro" id="IPR004099">
    <property type="entry name" value="Pyr_nucl-diS_OxRdtase_dimer"/>
</dbReference>
<dbReference type="eggNOG" id="COG1249">
    <property type="taxonomic scope" value="Bacteria"/>
</dbReference>
<feature type="binding site" evidence="4">
    <location>
        <position position="114"/>
    </location>
    <ligand>
        <name>FAD</name>
        <dbReference type="ChEBI" id="CHEBI:57692"/>
    </ligand>
</feature>
<dbReference type="GO" id="GO:0000166">
    <property type="term" value="F:nucleotide binding"/>
    <property type="evidence" value="ECO:0007669"/>
    <property type="project" value="UniProtKB-KW"/>
</dbReference>
<accession>S1P2A3</accession>
<dbReference type="HOGENOM" id="CLU_016755_2_0_9"/>
<feature type="binding site" evidence="4">
    <location>
        <begin position="190"/>
        <end position="197"/>
    </location>
    <ligand>
        <name>NAD(+)</name>
        <dbReference type="ChEBI" id="CHEBI:57540"/>
    </ligand>
</feature>
<keyword evidence="9" id="KW-1185">Reference proteome</keyword>
<gene>
    <name evidence="8" type="ORF">OMK_02048</name>
</gene>
<dbReference type="GO" id="GO:0016491">
    <property type="term" value="F:oxidoreductase activity"/>
    <property type="evidence" value="ECO:0007669"/>
    <property type="project" value="InterPro"/>
</dbReference>
<dbReference type="EMBL" id="AHYR01000009">
    <property type="protein sequence ID" value="EOT40196.1"/>
    <property type="molecule type" value="Genomic_DNA"/>
</dbReference>
<feature type="binding site" evidence="4">
    <location>
        <position position="50"/>
    </location>
    <ligand>
        <name>FAD</name>
        <dbReference type="ChEBI" id="CHEBI:57692"/>
    </ligand>
</feature>
<feature type="binding site" evidence="4">
    <location>
        <position position="317"/>
    </location>
    <ligand>
        <name>FAD</name>
        <dbReference type="ChEBI" id="CHEBI:57692"/>
    </ligand>
</feature>
<dbReference type="InterPro" id="IPR023753">
    <property type="entry name" value="FAD/NAD-binding_dom"/>
</dbReference>
<evidence type="ECO:0000256" key="5">
    <source>
        <dbReference type="PIRSR" id="PIRSR000350-4"/>
    </source>
</evidence>
<keyword evidence="4" id="KW-0547">Nucleotide-binding</keyword>
<dbReference type="SUPFAM" id="SSF51905">
    <property type="entry name" value="FAD/NAD(P)-binding domain"/>
    <property type="match status" value="1"/>
</dbReference>